<gene>
    <name evidence="2" type="primary">35</name>
    <name evidence="2" type="ORF">SEA_CARON_35</name>
</gene>
<sequence length="75" mass="8246">MSTRYSAVLTVTETTTTAPPTSYDRRIQPEPPKRETDEVLKLVLRDETLPGLASKLSDHLSIHIPTPATAKDSLS</sequence>
<evidence type="ECO:0000313" key="3">
    <source>
        <dbReference type="Proteomes" id="UP001219759"/>
    </source>
</evidence>
<dbReference type="EMBL" id="OQ190481">
    <property type="protein sequence ID" value="WDS52061.1"/>
    <property type="molecule type" value="Genomic_DNA"/>
</dbReference>
<protein>
    <submittedName>
        <fullName evidence="2">Uncharacterized protein</fullName>
    </submittedName>
</protein>
<dbReference type="Proteomes" id="UP001219759">
    <property type="component" value="Segment"/>
</dbReference>
<feature type="compositionally biased region" description="Basic and acidic residues" evidence="1">
    <location>
        <begin position="23"/>
        <end position="33"/>
    </location>
</feature>
<keyword evidence="3" id="KW-1185">Reference proteome</keyword>
<organism evidence="2 3">
    <name type="scientific">Microbacterium phage Caron</name>
    <dbReference type="NCBI Taxonomy" id="3028494"/>
    <lineage>
        <taxon>Viruses</taxon>
        <taxon>Duplodnaviria</taxon>
        <taxon>Heunggongvirae</taxon>
        <taxon>Uroviricota</taxon>
        <taxon>Caudoviricetes</taxon>
        <taxon>Casidaviridae</taxon>
        <taxon>Barnstormervirus</taxon>
        <taxon>Barnstormervirus caron</taxon>
    </lineage>
</organism>
<evidence type="ECO:0000313" key="2">
    <source>
        <dbReference type="EMBL" id="WDS52061.1"/>
    </source>
</evidence>
<accession>A0AAE9ZNN6</accession>
<evidence type="ECO:0000256" key="1">
    <source>
        <dbReference type="SAM" id="MobiDB-lite"/>
    </source>
</evidence>
<name>A0AAE9ZNN6_9CAUD</name>
<feature type="region of interest" description="Disordered" evidence="1">
    <location>
        <begin position="13"/>
        <end position="33"/>
    </location>
</feature>
<proteinExistence type="predicted"/>
<reference evidence="3" key="1">
    <citation type="submission" date="2023-01" db="EMBL/GenBank/DDBJ databases">
        <authorList>
            <person name="Bendele M."/>
            <person name="Baldwin A.R."/>
            <person name="Chauncey H.A."/>
            <person name="Connelly K.A."/>
            <person name="Daniel I."/>
            <person name="Fitzgerald E.B."/>
            <person name="McKinney B.E."/>
            <person name="Murray D.M."/>
            <person name="Parshall S."/>
            <person name="Stokes L.T."/>
            <person name="Tanaka K.N."/>
            <person name="Vinson E.C."/>
            <person name="Klevikis C."/>
            <person name="Temple L."/>
            <person name="Utz L."/>
            <person name="Rinehart C.A."/>
            <person name="Garlena R.A."/>
            <person name="Russell D.A."/>
            <person name="Jacobs-Sera D."/>
            <person name="Hatfull G.F."/>
        </authorList>
    </citation>
    <scope>NUCLEOTIDE SEQUENCE [LARGE SCALE GENOMIC DNA]</scope>
</reference>